<dbReference type="Gene3D" id="3.40.50.150">
    <property type="entry name" value="Vaccinia Virus protein VP39"/>
    <property type="match status" value="1"/>
</dbReference>
<accession>A0ABR2Y8N3</accession>
<evidence type="ECO:0000256" key="1">
    <source>
        <dbReference type="SAM" id="MobiDB-lite"/>
    </source>
</evidence>
<keyword evidence="2" id="KW-0808">Transferase</keyword>
<dbReference type="Pfam" id="PF13489">
    <property type="entry name" value="Methyltransf_23"/>
    <property type="match status" value="1"/>
</dbReference>
<dbReference type="SUPFAM" id="SSF53335">
    <property type="entry name" value="S-adenosyl-L-methionine-dependent methyltransferases"/>
    <property type="match status" value="1"/>
</dbReference>
<name>A0ABR2Y8N3_9PEZI</name>
<proteinExistence type="predicted"/>
<feature type="region of interest" description="Disordered" evidence="1">
    <location>
        <begin position="1"/>
        <end position="54"/>
    </location>
</feature>
<dbReference type="GO" id="GO:0032259">
    <property type="term" value="P:methylation"/>
    <property type="evidence" value="ECO:0007669"/>
    <property type="project" value="UniProtKB-KW"/>
</dbReference>
<keyword evidence="2" id="KW-0489">Methyltransferase</keyword>
<protein>
    <submittedName>
        <fullName evidence="2">S-adenosyl-L-methionine-dependent methyltransferase</fullName>
    </submittedName>
</protein>
<dbReference type="GO" id="GO:0008168">
    <property type="term" value="F:methyltransferase activity"/>
    <property type="evidence" value="ECO:0007669"/>
    <property type="project" value="UniProtKB-KW"/>
</dbReference>
<feature type="compositionally biased region" description="Low complexity" evidence="1">
    <location>
        <begin position="41"/>
        <end position="54"/>
    </location>
</feature>
<evidence type="ECO:0000313" key="2">
    <source>
        <dbReference type="EMBL" id="KAK9782960.1"/>
    </source>
</evidence>
<sequence>MNPYNSTKAREGGKSLHGLGAKSVVHQQHDTKTPGAEHSGNRSSSLSRDSTSPRVNLSTTAVWSDVPLLPSQLLESYKVAPAPSHLFTERVPVAIKSEPEPAADEFWFQEAPGQRDLLFSTVSNEMINKSLGRQPGGTSVVEPDSILGESGRLYHGYKDGKYLLPNDAAEQDRLDLQHAIWRLVLDGWLALAPLTTPPKFVLDIGTGTGIWVNEFAEQNPSSYVIGTDLSAIQPNSAVPNCSFIKDDAEEKWCFPYPDPDHTVSSSDENSQH</sequence>
<dbReference type="Proteomes" id="UP001465668">
    <property type="component" value="Unassembled WGS sequence"/>
</dbReference>
<keyword evidence="3" id="KW-1185">Reference proteome</keyword>
<organism evidence="2 3">
    <name type="scientific">Seiridium cardinale</name>
    <dbReference type="NCBI Taxonomy" id="138064"/>
    <lineage>
        <taxon>Eukaryota</taxon>
        <taxon>Fungi</taxon>
        <taxon>Dikarya</taxon>
        <taxon>Ascomycota</taxon>
        <taxon>Pezizomycotina</taxon>
        <taxon>Sordariomycetes</taxon>
        <taxon>Xylariomycetidae</taxon>
        <taxon>Amphisphaeriales</taxon>
        <taxon>Sporocadaceae</taxon>
        <taxon>Seiridium</taxon>
    </lineage>
</organism>
<evidence type="ECO:0000313" key="3">
    <source>
        <dbReference type="Proteomes" id="UP001465668"/>
    </source>
</evidence>
<gene>
    <name evidence="2" type="ORF">SCAR479_01303</name>
</gene>
<dbReference type="EMBL" id="JARVKM010000002">
    <property type="protein sequence ID" value="KAK9782960.1"/>
    <property type="molecule type" value="Genomic_DNA"/>
</dbReference>
<comment type="caution">
    <text evidence="2">The sequence shown here is derived from an EMBL/GenBank/DDBJ whole genome shotgun (WGS) entry which is preliminary data.</text>
</comment>
<dbReference type="InterPro" id="IPR029063">
    <property type="entry name" value="SAM-dependent_MTases_sf"/>
</dbReference>
<dbReference type="CDD" id="cd02440">
    <property type="entry name" value="AdoMet_MTases"/>
    <property type="match status" value="1"/>
</dbReference>
<reference evidence="2 3" key="1">
    <citation type="submission" date="2024-02" db="EMBL/GenBank/DDBJ databases">
        <title>First draft genome assembly of two strains of Seiridium cardinale.</title>
        <authorList>
            <person name="Emiliani G."/>
            <person name="Scali E."/>
        </authorList>
    </citation>
    <scope>NUCLEOTIDE SEQUENCE [LARGE SCALE GENOMIC DNA]</scope>
    <source>
        <strain evidence="2 3">BM-138-000479</strain>
    </source>
</reference>